<dbReference type="InterPro" id="IPR033954">
    <property type="entry name" value="DiS-bond_Isoase_DsbC/G"/>
</dbReference>
<dbReference type="AlphaFoldDB" id="A0A1G8CK29"/>
<reference evidence="3 4" key="1">
    <citation type="submission" date="2016-10" db="EMBL/GenBank/DDBJ databases">
        <authorList>
            <person name="de Groot N.N."/>
        </authorList>
    </citation>
    <scope>NUCLEOTIDE SEQUENCE [LARGE SCALE GENOMIC DNA]</scope>
    <source>
        <strain evidence="3 4">CGMCC 1.10228</strain>
    </source>
</reference>
<feature type="signal peptide" evidence="1">
    <location>
        <begin position="1"/>
        <end position="21"/>
    </location>
</feature>
<dbReference type="PANTHER" id="PTHR35272:SF3">
    <property type="entry name" value="THIOL:DISULFIDE INTERCHANGE PROTEIN DSBC"/>
    <property type="match status" value="1"/>
</dbReference>
<evidence type="ECO:0000313" key="3">
    <source>
        <dbReference type="EMBL" id="SDH45699.1"/>
    </source>
</evidence>
<dbReference type="EMBL" id="FNDD01000016">
    <property type="protein sequence ID" value="SDH45699.1"/>
    <property type="molecule type" value="Genomic_DNA"/>
</dbReference>
<keyword evidence="1" id="KW-0676">Redox-active center</keyword>
<evidence type="ECO:0000256" key="1">
    <source>
        <dbReference type="RuleBase" id="RU364038"/>
    </source>
</evidence>
<dbReference type="STRING" id="861298.SAMN04488136_116105"/>
<organism evidence="3 4">
    <name type="scientific">Vibrio xiamenensis</name>
    <dbReference type="NCBI Taxonomy" id="861298"/>
    <lineage>
        <taxon>Bacteria</taxon>
        <taxon>Pseudomonadati</taxon>
        <taxon>Pseudomonadota</taxon>
        <taxon>Gammaproteobacteria</taxon>
        <taxon>Vibrionales</taxon>
        <taxon>Vibrionaceae</taxon>
        <taxon>Vibrio</taxon>
    </lineage>
</organism>
<keyword evidence="4" id="KW-1185">Reference proteome</keyword>
<name>A0A1G8CK29_9VIBR</name>
<gene>
    <name evidence="3" type="ORF">SAMN04488136_116105</name>
</gene>
<dbReference type="InterPro" id="IPR051470">
    <property type="entry name" value="Thiol:disulfide_interchange"/>
</dbReference>
<sequence length="236" mass="26506">MSKILKRVTLGLILLSFPALSSTLTKPEIELLKQAHIEPKTVSEVADKRYKRIEGRINNQSVSVYLDTENHYMIPGDLYFISQEGNLVTERTHRLMQSVKNEKLISYISPKQDHEVWVFADHSCGYCQKMHSQIDDYLELGISVHYILWPRDGLYGQNAGQLSNALCAESPVKSFTKLMAGVPTTRTANNCHVDIARQFQIGKEMGINGTPSVLTGDGHMIGGYLSPENLKIKLDN</sequence>
<dbReference type="InterPro" id="IPR012336">
    <property type="entry name" value="Thioredoxin-like_fold"/>
</dbReference>
<protein>
    <recommendedName>
        <fullName evidence="1">Thiol:disulfide interchange protein</fullName>
    </recommendedName>
</protein>
<dbReference type="GO" id="GO:0042597">
    <property type="term" value="C:periplasmic space"/>
    <property type="evidence" value="ECO:0007669"/>
    <property type="project" value="UniProtKB-SubCell"/>
</dbReference>
<dbReference type="SUPFAM" id="SSF52833">
    <property type="entry name" value="Thioredoxin-like"/>
    <property type="match status" value="1"/>
</dbReference>
<keyword evidence="1" id="KW-0574">Periplasm</keyword>
<comment type="similarity">
    <text evidence="1">Belongs to the thioredoxin family. DsbC subfamily.</text>
</comment>
<comment type="function">
    <text evidence="1">Required for disulfide bond formation in some periplasmic proteins. Acts by transferring its disulfide bond to other proteins and is reduced in the process.</text>
</comment>
<dbReference type="Gene3D" id="3.40.30.10">
    <property type="entry name" value="Glutaredoxin"/>
    <property type="match status" value="1"/>
</dbReference>
<comment type="subcellular location">
    <subcellularLocation>
        <location evidence="1">Periplasm</location>
    </subcellularLocation>
</comment>
<evidence type="ECO:0000313" key="4">
    <source>
        <dbReference type="Proteomes" id="UP000198854"/>
    </source>
</evidence>
<dbReference type="OrthoDB" id="12976at2"/>
<feature type="domain" description="Thioredoxin-like fold" evidence="2">
    <location>
        <begin position="111"/>
        <end position="232"/>
    </location>
</feature>
<keyword evidence="1" id="KW-0732">Signal</keyword>
<dbReference type="InterPro" id="IPR036249">
    <property type="entry name" value="Thioredoxin-like_sf"/>
</dbReference>
<dbReference type="Proteomes" id="UP000198854">
    <property type="component" value="Unassembled WGS sequence"/>
</dbReference>
<dbReference type="RefSeq" id="WP_093275118.1">
    <property type="nucleotide sequence ID" value="NZ_FNDD01000016.1"/>
</dbReference>
<accession>A0A1G8CK29</accession>
<dbReference type="PANTHER" id="PTHR35272">
    <property type="entry name" value="THIOL:DISULFIDE INTERCHANGE PROTEIN DSBC-RELATED"/>
    <property type="match status" value="1"/>
</dbReference>
<dbReference type="Pfam" id="PF13098">
    <property type="entry name" value="Thioredoxin_2"/>
    <property type="match status" value="1"/>
</dbReference>
<feature type="chain" id="PRO_5011333179" description="Thiol:disulfide interchange protein" evidence="1">
    <location>
        <begin position="22"/>
        <end position="236"/>
    </location>
</feature>
<proteinExistence type="inferred from homology"/>
<dbReference type="CDD" id="cd03020">
    <property type="entry name" value="DsbA_DsbC_DsbG"/>
    <property type="match status" value="1"/>
</dbReference>
<evidence type="ECO:0000259" key="2">
    <source>
        <dbReference type="Pfam" id="PF13098"/>
    </source>
</evidence>